<protein>
    <submittedName>
        <fullName evidence="2">(northern house mosquito) hypothetical protein</fullName>
    </submittedName>
</protein>
<name>A0A8D8GLW7_CULPI</name>
<feature type="signal peptide" evidence="1">
    <location>
        <begin position="1"/>
        <end position="20"/>
    </location>
</feature>
<dbReference type="EMBL" id="HBUE01276026">
    <property type="protein sequence ID" value="CAG6566421.1"/>
    <property type="molecule type" value="Transcribed_RNA"/>
</dbReference>
<reference evidence="2" key="1">
    <citation type="submission" date="2021-05" db="EMBL/GenBank/DDBJ databases">
        <authorList>
            <person name="Alioto T."/>
            <person name="Alioto T."/>
            <person name="Gomez Garrido J."/>
        </authorList>
    </citation>
    <scope>NUCLEOTIDE SEQUENCE</scope>
</reference>
<dbReference type="EMBL" id="HBUE01170628">
    <property type="protein sequence ID" value="CAG6514933.1"/>
    <property type="molecule type" value="Transcribed_RNA"/>
</dbReference>
<organism evidence="2">
    <name type="scientific">Culex pipiens</name>
    <name type="common">House mosquito</name>
    <dbReference type="NCBI Taxonomy" id="7175"/>
    <lineage>
        <taxon>Eukaryota</taxon>
        <taxon>Metazoa</taxon>
        <taxon>Ecdysozoa</taxon>
        <taxon>Arthropoda</taxon>
        <taxon>Hexapoda</taxon>
        <taxon>Insecta</taxon>
        <taxon>Pterygota</taxon>
        <taxon>Neoptera</taxon>
        <taxon>Endopterygota</taxon>
        <taxon>Diptera</taxon>
        <taxon>Nematocera</taxon>
        <taxon>Culicoidea</taxon>
        <taxon>Culicidae</taxon>
        <taxon>Culicinae</taxon>
        <taxon>Culicini</taxon>
        <taxon>Culex</taxon>
        <taxon>Culex</taxon>
    </lineage>
</organism>
<dbReference type="EMBL" id="HBUE01170627">
    <property type="protein sequence ID" value="CAG6514932.1"/>
    <property type="molecule type" value="Transcribed_RNA"/>
</dbReference>
<evidence type="ECO:0000313" key="2">
    <source>
        <dbReference type="EMBL" id="CAG6514932.1"/>
    </source>
</evidence>
<dbReference type="AlphaFoldDB" id="A0A8D8GLW7"/>
<keyword evidence="1" id="KW-0732">Signal</keyword>
<feature type="chain" id="PRO_5036428087" evidence="1">
    <location>
        <begin position="21"/>
        <end position="133"/>
    </location>
</feature>
<accession>A0A8D8GLW7</accession>
<sequence length="133" mass="14780">MHCLVVTSLLVLTNTNKLFGGSEVEAGLFAGNSVRRERIKGKFGYHTRQQGSARSGRNCIQLVFCFCFACWHVVSRGAHIERGIHFRYVFLSGIAYLGLRRGRSNRLGGTPLQDTHAAHTLLWEVCSKSSAIL</sequence>
<proteinExistence type="predicted"/>
<dbReference type="EMBL" id="HBUE01054836">
    <property type="protein sequence ID" value="CAG6466074.1"/>
    <property type="molecule type" value="Transcribed_RNA"/>
</dbReference>
<evidence type="ECO:0000256" key="1">
    <source>
        <dbReference type="SAM" id="SignalP"/>
    </source>
</evidence>
<dbReference type="EMBL" id="HBUE01276027">
    <property type="protein sequence ID" value="CAG6566422.1"/>
    <property type="molecule type" value="Transcribed_RNA"/>
</dbReference>